<name>A0ABU5K5H8_9ACTN</name>
<gene>
    <name evidence="7" type="ORF">SFC79_00100</name>
</gene>
<keyword evidence="2" id="KW-1003">Cell membrane</keyword>
<comment type="caution">
    <text evidence="7">The sequence shown here is derived from an EMBL/GenBank/DDBJ whole genome shotgun (WGS) entry which is preliminary data.</text>
</comment>
<feature type="transmembrane region" description="Helical" evidence="6">
    <location>
        <begin position="90"/>
        <end position="111"/>
    </location>
</feature>
<dbReference type="Proteomes" id="UP001291999">
    <property type="component" value="Unassembled WGS sequence"/>
</dbReference>
<evidence type="ECO:0000256" key="1">
    <source>
        <dbReference type="ARBA" id="ARBA00004651"/>
    </source>
</evidence>
<organism evidence="7 8">
    <name type="scientific">Nocardioides renjunii</name>
    <dbReference type="NCBI Taxonomy" id="3095075"/>
    <lineage>
        <taxon>Bacteria</taxon>
        <taxon>Bacillati</taxon>
        <taxon>Actinomycetota</taxon>
        <taxon>Actinomycetes</taxon>
        <taxon>Propionibacteriales</taxon>
        <taxon>Nocardioidaceae</taxon>
        <taxon>Nocardioides</taxon>
    </lineage>
</organism>
<dbReference type="PANTHER" id="PTHR30250">
    <property type="entry name" value="PST FAMILY PREDICTED COLANIC ACID TRANSPORTER"/>
    <property type="match status" value="1"/>
</dbReference>
<comment type="subcellular location">
    <subcellularLocation>
        <location evidence="1">Cell membrane</location>
        <topology evidence="1">Multi-pass membrane protein</topology>
    </subcellularLocation>
</comment>
<proteinExistence type="predicted"/>
<feature type="transmembrane region" description="Helical" evidence="6">
    <location>
        <begin position="50"/>
        <end position="70"/>
    </location>
</feature>
<evidence type="ECO:0008006" key="9">
    <source>
        <dbReference type="Google" id="ProtNLM"/>
    </source>
</evidence>
<feature type="transmembrane region" description="Helical" evidence="6">
    <location>
        <begin position="123"/>
        <end position="146"/>
    </location>
</feature>
<feature type="transmembrane region" description="Helical" evidence="6">
    <location>
        <begin position="166"/>
        <end position="196"/>
    </location>
</feature>
<evidence type="ECO:0000313" key="7">
    <source>
        <dbReference type="EMBL" id="MDZ5660152.1"/>
    </source>
</evidence>
<feature type="transmembrane region" description="Helical" evidence="6">
    <location>
        <begin position="294"/>
        <end position="317"/>
    </location>
</feature>
<feature type="transmembrane region" description="Helical" evidence="6">
    <location>
        <begin position="20"/>
        <end position="43"/>
    </location>
</feature>
<accession>A0ABU5K5H8</accession>
<reference evidence="7 8" key="1">
    <citation type="submission" date="2023-11" db="EMBL/GenBank/DDBJ databases">
        <title>Novel species in genus Nocardioides.</title>
        <authorList>
            <person name="Zhou H."/>
        </authorList>
    </citation>
    <scope>NUCLEOTIDE SEQUENCE [LARGE SCALE GENOMIC DNA]</scope>
    <source>
        <strain evidence="7 8">S-58</strain>
    </source>
</reference>
<evidence type="ECO:0000256" key="5">
    <source>
        <dbReference type="ARBA" id="ARBA00023136"/>
    </source>
</evidence>
<dbReference type="InterPro" id="IPR050833">
    <property type="entry name" value="Poly_Biosynth_Transport"/>
</dbReference>
<dbReference type="PANTHER" id="PTHR30250:SF11">
    <property type="entry name" value="O-ANTIGEN TRANSPORTER-RELATED"/>
    <property type="match status" value="1"/>
</dbReference>
<keyword evidence="8" id="KW-1185">Reference proteome</keyword>
<keyword evidence="3 6" id="KW-0812">Transmembrane</keyword>
<keyword evidence="4 6" id="KW-1133">Transmembrane helix</keyword>
<evidence type="ECO:0000313" key="8">
    <source>
        <dbReference type="Proteomes" id="UP001291999"/>
    </source>
</evidence>
<evidence type="ECO:0000256" key="4">
    <source>
        <dbReference type="ARBA" id="ARBA00022989"/>
    </source>
</evidence>
<feature type="transmembrane region" description="Helical" evidence="6">
    <location>
        <begin position="329"/>
        <end position="351"/>
    </location>
</feature>
<dbReference type="RefSeq" id="WP_322422777.1">
    <property type="nucleotide sequence ID" value="NZ_JAXQPW010000001.1"/>
</dbReference>
<dbReference type="InterPro" id="IPR006311">
    <property type="entry name" value="TAT_signal"/>
</dbReference>
<feature type="transmembrane region" description="Helical" evidence="6">
    <location>
        <begin position="392"/>
        <end position="412"/>
    </location>
</feature>
<feature type="transmembrane region" description="Helical" evidence="6">
    <location>
        <begin position="252"/>
        <end position="273"/>
    </location>
</feature>
<dbReference type="EMBL" id="JAXQPW010000001">
    <property type="protein sequence ID" value="MDZ5660152.1"/>
    <property type="molecule type" value="Genomic_DNA"/>
</dbReference>
<evidence type="ECO:0000256" key="6">
    <source>
        <dbReference type="SAM" id="Phobius"/>
    </source>
</evidence>
<evidence type="ECO:0000256" key="2">
    <source>
        <dbReference type="ARBA" id="ARBA00022475"/>
    </source>
</evidence>
<dbReference type="PROSITE" id="PS51318">
    <property type="entry name" value="TAT"/>
    <property type="match status" value="1"/>
</dbReference>
<keyword evidence="5 6" id="KW-0472">Membrane</keyword>
<feature type="transmembrane region" description="Helical" evidence="6">
    <location>
        <begin position="363"/>
        <end position="380"/>
    </location>
</feature>
<protein>
    <recommendedName>
        <fullName evidence="9">O-antigen/teichoic acid export membrane protein</fullName>
    </recommendedName>
</protein>
<evidence type="ECO:0000256" key="3">
    <source>
        <dbReference type="ARBA" id="ARBA00022692"/>
    </source>
</evidence>
<feature type="transmembrane region" description="Helical" evidence="6">
    <location>
        <begin position="224"/>
        <end position="246"/>
    </location>
</feature>
<sequence>MSSAPVPATRSRRDAVGASSVAAASLWSAAVTYVVMSIAAWALPQERATVLLTFLAVLFAVYGVLSGVALETTRSVAAAARDDHAAGPALWRVAAVVSACSTVTVLALVPFWRGRVLHGGDDVLVAALVVAVAGYGFHSVLAGAASGRAWWHQAAAVIAGEATVRLLATLAVVLVSATVAGMGVASALGALAWLLLAASSGRVRDSLALHADAPARTLARRMSAALVAQGASAVLVVGFPILLAATTDPADYATAAPLLLAISLTRAPVLLPLNALQGVAVSHLVRAGSRLGRLLVRLLAMVAAVAVVGALAAWVVGPWLIQILFGDDYAVDGAVLALLMLAAGGTAALTLTGACAQALSAHGWYVAGWVVALVACVVLLQVPGSLEARACLALGLAPLAGFAVHVVGLAGIRRSGRIAAVEGADA</sequence>